<comment type="caution">
    <text evidence="1">The sequence shown here is derived from an EMBL/GenBank/DDBJ whole genome shotgun (WGS) entry which is preliminary data.</text>
</comment>
<gene>
    <name evidence="1" type="ORF">PR048_018329</name>
</gene>
<reference evidence="1 2" key="1">
    <citation type="submission" date="2023-02" db="EMBL/GenBank/DDBJ databases">
        <title>LHISI_Scaffold_Assembly.</title>
        <authorList>
            <person name="Stuart O.P."/>
            <person name="Cleave R."/>
            <person name="Magrath M.J.L."/>
            <person name="Mikheyev A.S."/>
        </authorList>
    </citation>
    <scope>NUCLEOTIDE SEQUENCE [LARGE SCALE GENOMIC DNA]</scope>
    <source>
        <strain evidence="1">Daus_M_001</strain>
        <tissue evidence="1">Leg muscle</tissue>
    </source>
</reference>
<accession>A0ABQ9HCP7</accession>
<evidence type="ECO:0000313" key="1">
    <source>
        <dbReference type="EMBL" id="KAJ8881843.1"/>
    </source>
</evidence>
<proteinExistence type="predicted"/>
<sequence length="92" mass="10177">MMAQNGVVEHGENVNYDYSSENEVTETSEILEAGSVEVTFQDLASLRAVFSFSGVVDVLCEACEQLKWKIPSKIQQEAIPLALKGKEHKFGK</sequence>
<organism evidence="1 2">
    <name type="scientific">Dryococelus australis</name>
    <dbReference type="NCBI Taxonomy" id="614101"/>
    <lineage>
        <taxon>Eukaryota</taxon>
        <taxon>Metazoa</taxon>
        <taxon>Ecdysozoa</taxon>
        <taxon>Arthropoda</taxon>
        <taxon>Hexapoda</taxon>
        <taxon>Insecta</taxon>
        <taxon>Pterygota</taxon>
        <taxon>Neoptera</taxon>
        <taxon>Polyneoptera</taxon>
        <taxon>Phasmatodea</taxon>
        <taxon>Verophasmatodea</taxon>
        <taxon>Anareolatae</taxon>
        <taxon>Phasmatidae</taxon>
        <taxon>Eurycanthinae</taxon>
        <taxon>Dryococelus</taxon>
    </lineage>
</organism>
<dbReference type="Proteomes" id="UP001159363">
    <property type="component" value="Chromosome 5"/>
</dbReference>
<evidence type="ECO:0008006" key="3">
    <source>
        <dbReference type="Google" id="ProtNLM"/>
    </source>
</evidence>
<name>A0ABQ9HCP7_9NEOP</name>
<keyword evidence="2" id="KW-1185">Reference proteome</keyword>
<dbReference type="EMBL" id="JARBHB010000006">
    <property type="protein sequence ID" value="KAJ8881843.1"/>
    <property type="molecule type" value="Genomic_DNA"/>
</dbReference>
<protein>
    <recommendedName>
        <fullName evidence="3">RNA helicase</fullName>
    </recommendedName>
</protein>
<evidence type="ECO:0000313" key="2">
    <source>
        <dbReference type="Proteomes" id="UP001159363"/>
    </source>
</evidence>